<dbReference type="EMBL" id="JAGGKT010000030">
    <property type="protein sequence ID" value="MBP1934890.1"/>
    <property type="molecule type" value="Genomic_DNA"/>
</dbReference>
<organism evidence="1 2">
    <name type="scientific">Ammoniphilus resinae</name>
    <dbReference type="NCBI Taxonomy" id="861532"/>
    <lineage>
        <taxon>Bacteria</taxon>
        <taxon>Bacillati</taxon>
        <taxon>Bacillota</taxon>
        <taxon>Bacilli</taxon>
        <taxon>Bacillales</taxon>
        <taxon>Paenibacillaceae</taxon>
        <taxon>Aneurinibacillus group</taxon>
        <taxon>Ammoniphilus</taxon>
    </lineage>
</organism>
<name>A0ABS4GX88_9BACL</name>
<accession>A0ABS4GX88</accession>
<keyword evidence="2" id="KW-1185">Reference proteome</keyword>
<dbReference type="RefSeq" id="WP_209812864.1">
    <property type="nucleotide sequence ID" value="NZ_JAGGKT010000030.1"/>
</dbReference>
<evidence type="ECO:0000313" key="1">
    <source>
        <dbReference type="EMBL" id="MBP1934890.1"/>
    </source>
</evidence>
<proteinExistence type="predicted"/>
<protein>
    <submittedName>
        <fullName evidence="1">Uncharacterized protein</fullName>
    </submittedName>
</protein>
<sequence length="83" mass="9445">MMFGITSFPTFEMLSVRFLKRDPSLYTELIDTADHKGKQVRTCSCGNRCSNYETIMDQETILYFMACDKCKTINSIGTKGTPL</sequence>
<dbReference type="Proteomes" id="UP001519343">
    <property type="component" value="Unassembled WGS sequence"/>
</dbReference>
<evidence type="ECO:0000313" key="2">
    <source>
        <dbReference type="Proteomes" id="UP001519343"/>
    </source>
</evidence>
<comment type="caution">
    <text evidence="1">The sequence shown here is derived from an EMBL/GenBank/DDBJ whole genome shotgun (WGS) entry which is preliminary data.</text>
</comment>
<reference evidence="1 2" key="1">
    <citation type="submission" date="2021-03" db="EMBL/GenBank/DDBJ databases">
        <title>Genomic Encyclopedia of Type Strains, Phase IV (KMG-IV): sequencing the most valuable type-strain genomes for metagenomic binning, comparative biology and taxonomic classification.</title>
        <authorList>
            <person name="Goeker M."/>
        </authorList>
    </citation>
    <scope>NUCLEOTIDE SEQUENCE [LARGE SCALE GENOMIC DNA]</scope>
    <source>
        <strain evidence="1 2">DSM 24738</strain>
    </source>
</reference>
<gene>
    <name evidence="1" type="ORF">J2Z37_004910</name>
</gene>